<accession>A0A2S6GQI9</accession>
<dbReference type="InterPro" id="IPR007278">
    <property type="entry name" value="DUF397"/>
</dbReference>
<evidence type="ECO:0000259" key="1">
    <source>
        <dbReference type="Pfam" id="PF04149"/>
    </source>
</evidence>
<organism evidence="2 3">
    <name type="scientific">Actinokineospora auranticolor</name>
    <dbReference type="NCBI Taxonomy" id="155976"/>
    <lineage>
        <taxon>Bacteria</taxon>
        <taxon>Bacillati</taxon>
        <taxon>Actinomycetota</taxon>
        <taxon>Actinomycetes</taxon>
        <taxon>Pseudonocardiales</taxon>
        <taxon>Pseudonocardiaceae</taxon>
        <taxon>Actinokineospora</taxon>
    </lineage>
</organism>
<gene>
    <name evidence="2" type="ORF">CLV40_107124</name>
</gene>
<evidence type="ECO:0000313" key="3">
    <source>
        <dbReference type="Proteomes" id="UP000239203"/>
    </source>
</evidence>
<dbReference type="EMBL" id="PTIX01000007">
    <property type="protein sequence ID" value="PPK67460.1"/>
    <property type="molecule type" value="Genomic_DNA"/>
</dbReference>
<evidence type="ECO:0000313" key="2">
    <source>
        <dbReference type="EMBL" id="PPK67460.1"/>
    </source>
</evidence>
<proteinExistence type="predicted"/>
<feature type="domain" description="DUF397" evidence="1">
    <location>
        <begin position="6"/>
        <end position="22"/>
    </location>
</feature>
<comment type="caution">
    <text evidence="2">The sequence shown here is derived from an EMBL/GenBank/DDBJ whole genome shotgun (WGS) entry which is preliminary data.</text>
</comment>
<reference evidence="2 3" key="1">
    <citation type="submission" date="2018-02" db="EMBL/GenBank/DDBJ databases">
        <title>Genomic Encyclopedia of Archaeal and Bacterial Type Strains, Phase II (KMG-II): from individual species to whole genera.</title>
        <authorList>
            <person name="Goeker M."/>
        </authorList>
    </citation>
    <scope>NUCLEOTIDE SEQUENCE [LARGE SCALE GENOMIC DNA]</scope>
    <source>
        <strain evidence="2 3">YU 961-1</strain>
    </source>
</reference>
<feature type="domain" description="DUF397" evidence="1">
    <location>
        <begin position="23"/>
        <end position="70"/>
    </location>
</feature>
<name>A0A2S6GQI9_9PSEU</name>
<dbReference type="RefSeq" id="WP_104479576.1">
    <property type="nucleotide sequence ID" value="NZ_CP154825.1"/>
</dbReference>
<protein>
    <submittedName>
        <fullName evidence="2">Uncharacterized protein DUF397</fullName>
    </submittedName>
</protein>
<sequence>MMIRTGWRKSSFSGNNGNCVEVEWRKSSFSGDNGNCVEVSYADSIAVRDSKQPAAGILTFTPAAWATFLTTPAP</sequence>
<dbReference type="AlphaFoldDB" id="A0A2S6GQI9"/>
<dbReference type="Proteomes" id="UP000239203">
    <property type="component" value="Unassembled WGS sequence"/>
</dbReference>
<dbReference type="OrthoDB" id="4556373at2"/>
<keyword evidence="3" id="KW-1185">Reference proteome</keyword>
<dbReference type="Pfam" id="PF04149">
    <property type="entry name" value="DUF397"/>
    <property type="match status" value="2"/>
</dbReference>